<feature type="region of interest" description="Disordered" evidence="1">
    <location>
        <begin position="1"/>
        <end position="24"/>
    </location>
</feature>
<dbReference type="RefSeq" id="XP_040738984.1">
    <property type="nucleotide sequence ID" value="XM_040892061.1"/>
</dbReference>
<evidence type="ECO:0000313" key="3">
    <source>
        <dbReference type="Proteomes" id="UP000193922"/>
    </source>
</evidence>
<dbReference type="GeneID" id="63808709"/>
<comment type="caution">
    <text evidence="2">The sequence shown here is derived from an EMBL/GenBank/DDBJ whole genome shotgun (WGS) entry which is preliminary data.</text>
</comment>
<sequence length="121" mass="12835">MLLARDALRDAVPGRASRAPSRRPCPRPVLPFQSPTCGASAGACRPCCAAGVPSEFSPHDTRRPVCSACACDLVRLCLLSCASADVSEPCVDFVVLLRVRVRDRRLLSDCGTRSAGSPVPR</sequence>
<reference evidence="2 3" key="1">
    <citation type="submission" date="2016-07" db="EMBL/GenBank/DDBJ databases">
        <title>Pervasive Adenine N6-methylation of Active Genes in Fungi.</title>
        <authorList>
            <consortium name="DOE Joint Genome Institute"/>
            <person name="Mondo S.J."/>
            <person name="Dannebaum R.O."/>
            <person name="Kuo R.C."/>
            <person name="Labutti K."/>
            <person name="Haridas S."/>
            <person name="Kuo A."/>
            <person name="Salamov A."/>
            <person name="Ahrendt S.R."/>
            <person name="Lipzen A."/>
            <person name="Sullivan W."/>
            <person name="Andreopoulos W.B."/>
            <person name="Clum A."/>
            <person name="Lindquist E."/>
            <person name="Daum C."/>
            <person name="Ramamoorthy G.K."/>
            <person name="Gryganskyi A."/>
            <person name="Culley D."/>
            <person name="Magnuson J.K."/>
            <person name="James T.Y."/>
            <person name="O'Malley M.A."/>
            <person name="Stajich J.E."/>
            <person name="Spatafora J.W."/>
            <person name="Visel A."/>
            <person name="Grigoriev I.V."/>
        </authorList>
    </citation>
    <scope>NUCLEOTIDE SEQUENCE [LARGE SCALE GENOMIC DNA]</scope>
    <source>
        <strain evidence="2 3">ATCC 12442</strain>
    </source>
</reference>
<organism evidence="2 3">
    <name type="scientific">Linderina pennispora</name>
    <dbReference type="NCBI Taxonomy" id="61395"/>
    <lineage>
        <taxon>Eukaryota</taxon>
        <taxon>Fungi</taxon>
        <taxon>Fungi incertae sedis</taxon>
        <taxon>Zoopagomycota</taxon>
        <taxon>Kickxellomycotina</taxon>
        <taxon>Kickxellomycetes</taxon>
        <taxon>Kickxellales</taxon>
        <taxon>Kickxellaceae</taxon>
        <taxon>Linderina</taxon>
    </lineage>
</organism>
<accession>A0A1Y1VQI7</accession>
<evidence type="ECO:0000313" key="2">
    <source>
        <dbReference type="EMBL" id="ORX63561.1"/>
    </source>
</evidence>
<protein>
    <submittedName>
        <fullName evidence="2">Uncharacterized protein</fullName>
    </submittedName>
</protein>
<name>A0A1Y1VQI7_9FUNG</name>
<gene>
    <name evidence="2" type="ORF">DL89DRAFT_76992</name>
</gene>
<proteinExistence type="predicted"/>
<evidence type="ECO:0000256" key="1">
    <source>
        <dbReference type="SAM" id="MobiDB-lite"/>
    </source>
</evidence>
<dbReference type="AlphaFoldDB" id="A0A1Y1VQI7"/>
<dbReference type="Proteomes" id="UP000193922">
    <property type="component" value="Unassembled WGS sequence"/>
</dbReference>
<keyword evidence="3" id="KW-1185">Reference proteome</keyword>
<dbReference type="EMBL" id="MCFD01000184">
    <property type="protein sequence ID" value="ORX63561.1"/>
    <property type="molecule type" value="Genomic_DNA"/>
</dbReference>